<dbReference type="NCBIfam" id="TIGR00331">
    <property type="entry name" value="hrcA"/>
    <property type="match status" value="1"/>
</dbReference>
<dbReference type="InterPro" id="IPR036390">
    <property type="entry name" value="WH_DNA-bd_sf"/>
</dbReference>
<evidence type="ECO:0000259" key="6">
    <source>
        <dbReference type="Pfam" id="PF01628"/>
    </source>
</evidence>
<dbReference type="AlphaFoldDB" id="A0A6J4SRD2"/>
<comment type="function">
    <text evidence="5">Negative regulator of class I heat shock genes (grpE-dnaK-dnaJ and groELS operons). Prevents heat-shock induction of these operons.</text>
</comment>
<dbReference type="PIRSF" id="PIRSF005485">
    <property type="entry name" value="HrcA"/>
    <property type="match status" value="1"/>
</dbReference>
<keyword evidence="2 5" id="KW-0805">Transcription regulation</keyword>
<dbReference type="Gene3D" id="3.30.390.60">
    <property type="entry name" value="Heat-inducible transcription repressor hrca homolog, domain 3"/>
    <property type="match status" value="1"/>
</dbReference>
<dbReference type="GO" id="GO:0003677">
    <property type="term" value="F:DNA binding"/>
    <property type="evidence" value="ECO:0007669"/>
    <property type="project" value="InterPro"/>
</dbReference>
<reference evidence="7" key="1">
    <citation type="submission" date="2020-02" db="EMBL/GenBank/DDBJ databases">
        <authorList>
            <person name="Meier V. D."/>
        </authorList>
    </citation>
    <scope>NUCLEOTIDE SEQUENCE</scope>
    <source>
        <strain evidence="7">AVDCRST_MAG17</strain>
    </source>
</reference>
<keyword evidence="4 5" id="KW-0804">Transcription</keyword>
<proteinExistence type="inferred from homology"/>
<dbReference type="SUPFAM" id="SSF55781">
    <property type="entry name" value="GAF domain-like"/>
    <property type="match status" value="1"/>
</dbReference>
<protein>
    <recommendedName>
        <fullName evidence="5">Heat-inducible transcription repressor HrcA</fullName>
    </recommendedName>
</protein>
<dbReference type="PANTHER" id="PTHR34824">
    <property type="entry name" value="HEAT-INDUCIBLE TRANSCRIPTION REPRESSOR HRCA"/>
    <property type="match status" value="1"/>
</dbReference>
<sequence length="344" mass="37474">MDQALSPRQADVLRLVVEGHLELGAPVASRWLSERGDVPWGPSTMRSELAALEELGLLQHPYTSAGRVPTDAGYRRYVDELLEPGRLPAPRPRLELDLVRREVDEAVRATTEQLSQVTNMLAIVSAPPIATTTIRRVEVLRLQPQVAMVVVITSTGGVSKRVVSYEHPVDPGLVDWAASYLNEQLGGMALGARMLHGKLADPELSQTERAFLSSLAPAFVELEATAEEALYVEGTSRLLGEDRVQELSQIEDLLRLLEHRVTLLGLLRRALDEPGIYLRIGAENEAPELQALSVVASGYGMPARRLGVVSVVGPKSMDYATAIGSVREAAGELSRYVDSMWSAS</sequence>
<evidence type="ECO:0000256" key="1">
    <source>
        <dbReference type="ARBA" id="ARBA00022491"/>
    </source>
</evidence>
<keyword evidence="3 5" id="KW-0346">Stress response</keyword>
<organism evidence="7">
    <name type="scientific">uncultured Solirubrobacterales bacterium</name>
    <dbReference type="NCBI Taxonomy" id="768556"/>
    <lineage>
        <taxon>Bacteria</taxon>
        <taxon>Bacillati</taxon>
        <taxon>Actinomycetota</taxon>
        <taxon>Thermoleophilia</taxon>
        <taxon>Solirubrobacterales</taxon>
        <taxon>environmental samples</taxon>
    </lineage>
</organism>
<feature type="domain" description="Heat-inducible transcription repressor HrcA C-terminal" evidence="6">
    <location>
        <begin position="104"/>
        <end position="323"/>
    </location>
</feature>
<dbReference type="InterPro" id="IPR029016">
    <property type="entry name" value="GAF-like_dom_sf"/>
</dbReference>
<dbReference type="Gene3D" id="3.30.450.40">
    <property type="match status" value="1"/>
</dbReference>
<evidence type="ECO:0000313" key="7">
    <source>
        <dbReference type="EMBL" id="CAA9503209.1"/>
    </source>
</evidence>
<name>A0A6J4SRD2_9ACTN</name>
<dbReference type="EMBL" id="CADCVV010000108">
    <property type="protein sequence ID" value="CAA9503209.1"/>
    <property type="molecule type" value="Genomic_DNA"/>
</dbReference>
<dbReference type="InterPro" id="IPR021153">
    <property type="entry name" value="HrcA_C"/>
</dbReference>
<dbReference type="HAMAP" id="MF_00081">
    <property type="entry name" value="HrcA"/>
    <property type="match status" value="1"/>
</dbReference>
<dbReference type="InterPro" id="IPR036388">
    <property type="entry name" value="WH-like_DNA-bd_sf"/>
</dbReference>
<dbReference type="Gene3D" id="1.10.10.10">
    <property type="entry name" value="Winged helix-like DNA-binding domain superfamily/Winged helix DNA-binding domain"/>
    <property type="match status" value="1"/>
</dbReference>
<dbReference type="InterPro" id="IPR023120">
    <property type="entry name" value="WHTH_transcript_rep_HrcA_IDD"/>
</dbReference>
<dbReference type="GO" id="GO:0045892">
    <property type="term" value="P:negative regulation of DNA-templated transcription"/>
    <property type="evidence" value="ECO:0007669"/>
    <property type="project" value="UniProtKB-UniRule"/>
</dbReference>
<evidence type="ECO:0000256" key="2">
    <source>
        <dbReference type="ARBA" id="ARBA00023015"/>
    </source>
</evidence>
<keyword evidence="1 5" id="KW-0678">Repressor</keyword>
<dbReference type="InterPro" id="IPR002571">
    <property type="entry name" value="HrcA"/>
</dbReference>
<dbReference type="PANTHER" id="PTHR34824:SF1">
    <property type="entry name" value="HEAT-INDUCIBLE TRANSCRIPTION REPRESSOR HRCA"/>
    <property type="match status" value="1"/>
</dbReference>
<evidence type="ECO:0000256" key="5">
    <source>
        <dbReference type="HAMAP-Rule" id="MF_00081"/>
    </source>
</evidence>
<accession>A0A6J4SRD2</accession>
<evidence type="ECO:0000256" key="4">
    <source>
        <dbReference type="ARBA" id="ARBA00023163"/>
    </source>
</evidence>
<comment type="similarity">
    <text evidence="5">Belongs to the HrcA family.</text>
</comment>
<gene>
    <name evidence="5" type="primary">hrcA</name>
    <name evidence="7" type="ORF">AVDCRST_MAG17-1518</name>
</gene>
<dbReference type="Pfam" id="PF01628">
    <property type="entry name" value="HrcA"/>
    <property type="match status" value="1"/>
</dbReference>
<evidence type="ECO:0000256" key="3">
    <source>
        <dbReference type="ARBA" id="ARBA00023016"/>
    </source>
</evidence>
<dbReference type="SUPFAM" id="SSF46785">
    <property type="entry name" value="Winged helix' DNA-binding domain"/>
    <property type="match status" value="1"/>
</dbReference>